<dbReference type="AlphaFoldDB" id="A0A448T4Y7"/>
<dbReference type="SUPFAM" id="SSF55729">
    <property type="entry name" value="Acyl-CoA N-acyltransferases (Nat)"/>
    <property type="match status" value="1"/>
</dbReference>
<evidence type="ECO:0000313" key="3">
    <source>
        <dbReference type="Proteomes" id="UP000271188"/>
    </source>
</evidence>
<dbReference type="PANTHER" id="PTHR43441">
    <property type="entry name" value="RIBOSOMAL-PROTEIN-SERINE ACETYLTRANSFERASE"/>
    <property type="match status" value="1"/>
</dbReference>
<name>A0A448T4Y7_MANHA</name>
<sequence>MWFNLFNQAIGEPLPDFCAGELPNVQVLEGQYCRLEKLSVEKHLADLTALYGNDSPAEMWTYLPCEAAGDEAAVKQWLSEWERSADPYYFSIIDKQRNKAVGTFALMRIDPANRVAEMGWVIYSPELKRSRIATEAQFLVMNYVFETLQYRRYEWKCDSLNQPSANAAKRLGFVFEGIFRNAVVYKGRNRDTAWFSMLPNEWQAMKPKFECWLDASNFDENGKQRRTLQSF</sequence>
<proteinExistence type="predicted"/>
<dbReference type="RefSeq" id="WP_126301258.1">
    <property type="nucleotide sequence ID" value="NZ_LR134495.1"/>
</dbReference>
<gene>
    <name evidence="2" type="primary">ydaF</name>
    <name evidence="2" type="ORF">NCTC10643_00321</name>
</gene>
<dbReference type="GO" id="GO:1990189">
    <property type="term" value="F:protein N-terminal-serine acetyltransferase activity"/>
    <property type="evidence" value="ECO:0007669"/>
    <property type="project" value="TreeGrafter"/>
</dbReference>
<dbReference type="Pfam" id="PF13302">
    <property type="entry name" value="Acetyltransf_3"/>
    <property type="match status" value="1"/>
</dbReference>
<evidence type="ECO:0000259" key="1">
    <source>
        <dbReference type="PROSITE" id="PS51186"/>
    </source>
</evidence>
<keyword evidence="2" id="KW-0808">Transferase</keyword>
<keyword evidence="2" id="KW-0012">Acyltransferase</keyword>
<protein>
    <submittedName>
        <fullName evidence="2">Ribosomal N-acetyltransferase YdaF</fullName>
        <ecNumber evidence="2">2.3.1.-</ecNumber>
    </submittedName>
</protein>
<dbReference type="PANTHER" id="PTHR43441:SF2">
    <property type="entry name" value="FAMILY ACETYLTRANSFERASE, PUTATIVE (AFU_ORTHOLOGUE AFUA_7G00850)-RELATED"/>
    <property type="match status" value="1"/>
</dbReference>
<dbReference type="EMBL" id="LR134495">
    <property type="protein sequence ID" value="VEI74978.1"/>
    <property type="molecule type" value="Genomic_DNA"/>
</dbReference>
<dbReference type="Gene3D" id="3.40.630.30">
    <property type="match status" value="1"/>
</dbReference>
<dbReference type="EC" id="2.3.1.-" evidence="2"/>
<dbReference type="GO" id="GO:0008999">
    <property type="term" value="F:protein-N-terminal-alanine acetyltransferase activity"/>
    <property type="evidence" value="ECO:0007669"/>
    <property type="project" value="TreeGrafter"/>
</dbReference>
<dbReference type="Proteomes" id="UP000271188">
    <property type="component" value="Chromosome"/>
</dbReference>
<dbReference type="InterPro" id="IPR000182">
    <property type="entry name" value="GNAT_dom"/>
</dbReference>
<dbReference type="PROSITE" id="PS51186">
    <property type="entry name" value="GNAT"/>
    <property type="match status" value="1"/>
</dbReference>
<dbReference type="FunFam" id="3.40.630.30:FF:000047">
    <property type="entry name" value="Acetyltransferase, GNAT family"/>
    <property type="match status" value="1"/>
</dbReference>
<organism evidence="2 3">
    <name type="scientific">Mannheimia haemolytica</name>
    <name type="common">Pasteurella haemolytica</name>
    <dbReference type="NCBI Taxonomy" id="75985"/>
    <lineage>
        <taxon>Bacteria</taxon>
        <taxon>Pseudomonadati</taxon>
        <taxon>Pseudomonadota</taxon>
        <taxon>Gammaproteobacteria</taxon>
        <taxon>Pasteurellales</taxon>
        <taxon>Pasteurellaceae</taxon>
        <taxon>Mannheimia</taxon>
    </lineage>
</organism>
<evidence type="ECO:0000313" key="2">
    <source>
        <dbReference type="EMBL" id="VEI74978.1"/>
    </source>
</evidence>
<dbReference type="InterPro" id="IPR016181">
    <property type="entry name" value="Acyl_CoA_acyltransferase"/>
</dbReference>
<accession>A0A448T4Y7</accession>
<reference evidence="2" key="1">
    <citation type="submission" date="2018-12" db="EMBL/GenBank/DDBJ databases">
        <authorList>
            <consortium name="Pathogen Informatics"/>
        </authorList>
    </citation>
    <scope>NUCLEOTIDE SEQUENCE [LARGE SCALE GENOMIC DNA]</scope>
    <source>
        <strain evidence="2">NCTC10643</strain>
    </source>
</reference>
<feature type="domain" description="N-acetyltransferase" evidence="1">
    <location>
        <begin position="42"/>
        <end position="191"/>
    </location>
</feature>
<dbReference type="InterPro" id="IPR051908">
    <property type="entry name" value="Ribosomal_N-acetyltransferase"/>
</dbReference>